<keyword evidence="1" id="KW-1133">Transmembrane helix</keyword>
<dbReference type="EMBL" id="FOFO01000014">
    <property type="protein sequence ID" value="SEQ00859.1"/>
    <property type="molecule type" value="Genomic_DNA"/>
</dbReference>
<dbReference type="Proteomes" id="UP000199496">
    <property type="component" value="Unassembled WGS sequence"/>
</dbReference>
<gene>
    <name evidence="2" type="ORF">SAMN05421693_1145</name>
</gene>
<dbReference type="PROSITE" id="PS00409">
    <property type="entry name" value="PROKAR_NTER_METHYL"/>
    <property type="match status" value="1"/>
</dbReference>
<organism evidence="2 3">
    <name type="scientific">Ectothiorhodospira magna</name>
    <dbReference type="NCBI Taxonomy" id="867345"/>
    <lineage>
        <taxon>Bacteria</taxon>
        <taxon>Pseudomonadati</taxon>
        <taxon>Pseudomonadota</taxon>
        <taxon>Gammaproteobacteria</taxon>
        <taxon>Chromatiales</taxon>
        <taxon>Ectothiorhodospiraceae</taxon>
        <taxon>Ectothiorhodospira</taxon>
    </lineage>
</organism>
<keyword evidence="1" id="KW-0812">Transmembrane</keyword>
<dbReference type="Pfam" id="PF07963">
    <property type="entry name" value="N_methyl"/>
    <property type="match status" value="1"/>
</dbReference>
<dbReference type="InterPro" id="IPR012902">
    <property type="entry name" value="N_methyl_site"/>
</dbReference>
<protein>
    <submittedName>
        <fullName evidence="2">Type IV pilus assembly protein PilW</fullName>
    </submittedName>
</protein>
<dbReference type="AlphaFoldDB" id="A0A1H9CI64"/>
<proteinExistence type="predicted"/>
<reference evidence="2 3" key="1">
    <citation type="submission" date="2016-10" db="EMBL/GenBank/DDBJ databases">
        <authorList>
            <person name="de Groot N.N."/>
        </authorList>
    </citation>
    <scope>NUCLEOTIDE SEQUENCE [LARGE SCALE GENOMIC DNA]</scope>
    <source>
        <strain evidence="2 3">B7-7</strain>
    </source>
</reference>
<evidence type="ECO:0000256" key="1">
    <source>
        <dbReference type="SAM" id="Phobius"/>
    </source>
</evidence>
<keyword evidence="1" id="KW-0472">Membrane</keyword>
<evidence type="ECO:0000313" key="2">
    <source>
        <dbReference type="EMBL" id="SEQ00859.1"/>
    </source>
</evidence>
<accession>A0A1H9CI64</accession>
<name>A0A1H9CI64_9GAMM</name>
<dbReference type="STRING" id="867345.SAMN05421693_1145"/>
<sequence>MPRRAPSRAAGLTLVELLVALVIGLLLMGAALQVFLGSRLVYRETQRLAGLQEAIGYGVDYMVRDIRGAVDLATEDGDLKVTRYRDLAWCGVDRGLGTVFYHVGSGGLRCGDGGQQNHELVAGLKADGMTSTLIRDSHDNVIGVRVQLVFVSHTSPGHTPHTHPVVFHVALRNSLLLSMQQP</sequence>
<evidence type="ECO:0000313" key="3">
    <source>
        <dbReference type="Proteomes" id="UP000199496"/>
    </source>
</evidence>
<feature type="transmembrane region" description="Helical" evidence="1">
    <location>
        <begin position="12"/>
        <end position="36"/>
    </location>
</feature>
<keyword evidence="3" id="KW-1185">Reference proteome</keyword>